<sequence>MIRERTKRLQAFLADKRLTLLSSNKEKNVRVPAKSRLRIVAVLSPVAPDTAANKDVAKIRVERHKIMITLPPGGNKKAVTEGSKLDQSKLIWAASKHPFDTRSSVRELLLKSRVCRSVMNVNQKNINFGRISTSLKSSKRLIVQNMSPTPLVYSVEKTGSISSGFLQIKEGEVGVVKAFAVVKRETFKLLQSGQTISLGKCIVGEKTEEMKIAVRNTSRKKREYGSR</sequence>
<name>A0AAV0TWT9_9STRA</name>
<protein>
    <submittedName>
        <fullName evidence="1">Uncharacterized protein</fullName>
    </submittedName>
</protein>
<reference evidence="1" key="1">
    <citation type="submission" date="2022-12" db="EMBL/GenBank/DDBJ databases">
        <authorList>
            <person name="Webb A."/>
        </authorList>
    </citation>
    <scope>NUCLEOTIDE SEQUENCE</scope>
    <source>
        <strain evidence="1">Pd1</strain>
    </source>
</reference>
<evidence type="ECO:0000313" key="2">
    <source>
        <dbReference type="Proteomes" id="UP001162029"/>
    </source>
</evidence>
<dbReference type="Proteomes" id="UP001162029">
    <property type="component" value="Unassembled WGS sequence"/>
</dbReference>
<dbReference type="AlphaFoldDB" id="A0AAV0TWT9"/>
<organism evidence="1 2">
    <name type="scientific">Peronospora destructor</name>
    <dbReference type="NCBI Taxonomy" id="86335"/>
    <lineage>
        <taxon>Eukaryota</taxon>
        <taxon>Sar</taxon>
        <taxon>Stramenopiles</taxon>
        <taxon>Oomycota</taxon>
        <taxon>Peronosporomycetes</taxon>
        <taxon>Peronosporales</taxon>
        <taxon>Peronosporaceae</taxon>
        <taxon>Peronospora</taxon>
    </lineage>
</organism>
<dbReference type="PANTHER" id="PTHR39211">
    <property type="entry name" value="CHROMOSOME 7, WHOLE GENOME SHOTGUN SEQUENCE"/>
    <property type="match status" value="1"/>
</dbReference>
<proteinExistence type="predicted"/>
<gene>
    <name evidence="1" type="ORF">PDE001_LOCUS4127</name>
</gene>
<keyword evidence="2" id="KW-1185">Reference proteome</keyword>
<dbReference type="PANTHER" id="PTHR39211:SF1">
    <property type="entry name" value="ABNORMAL SPINDLE-LIKE MICROCEPHALY-ASSOCIATED PROTEIN ASH DOMAIN-CONTAINING PROTEIN"/>
    <property type="match status" value="1"/>
</dbReference>
<dbReference type="EMBL" id="CANTFM010000720">
    <property type="protein sequence ID" value="CAI5728875.1"/>
    <property type="molecule type" value="Genomic_DNA"/>
</dbReference>
<comment type="caution">
    <text evidence="1">The sequence shown here is derived from an EMBL/GenBank/DDBJ whole genome shotgun (WGS) entry which is preliminary data.</text>
</comment>
<accession>A0AAV0TWT9</accession>
<evidence type="ECO:0000313" key="1">
    <source>
        <dbReference type="EMBL" id="CAI5728875.1"/>
    </source>
</evidence>